<sequence length="442" mass="50559">MNFSETFKQSSYLCKFSPDNNYIANATSYRLIIRDVKSLQVKAHFSCLDNINHVEWASDSMYVLCALFKRGFIQVWSLEDPKWICKIDHGSIGLVAAQWAPDARHILATSDFKLRISVWSLISKSVSYIKYPKHANKGLEFSKNGKYLAVAERRNFKDFISIFVCDTWEMIQHFETDTKDLFDLSWSPNNCMIAVWDTKIEYKVVIYSLDGRLITSYSAYDCMLGIKSVAWTPSNQFLAIGSYDQSVRLLNNITWKPITELKHVSKINNGNVIVYQEQERKTLKLPWESGSDHHFGSSQYVVQEIPFVVPSVRADPEKPNPKLGIGTILFSFDNKFIATKNDNQPNVLWIWDLQKLKLCALVVQCHPIKALSWDPCEVRLAFCSGNNKVYMWSPAGCLSVEVPGQEIFLVTNLSWYNTGDSLLLMSKDQMCFCYLATTASVI</sequence>
<evidence type="ECO:0000259" key="1">
    <source>
        <dbReference type="Pfam" id="PF12894"/>
    </source>
</evidence>
<dbReference type="PANTHER" id="PTHR16220:SF0">
    <property type="entry name" value="WD REPEAT-CONTAINING PROTEIN WRAP73"/>
    <property type="match status" value="1"/>
</dbReference>
<feature type="domain" description="Anaphase-promoting complex subunit 4-like WD40" evidence="1">
    <location>
        <begin position="184"/>
        <end position="266"/>
    </location>
</feature>
<dbReference type="Proteomes" id="UP001652625">
    <property type="component" value="Chromosome 06"/>
</dbReference>
<proteinExistence type="predicted"/>
<organism evidence="2 3">
    <name type="scientific">Hydra vulgaris</name>
    <name type="common">Hydra</name>
    <name type="synonym">Hydra attenuata</name>
    <dbReference type="NCBI Taxonomy" id="6087"/>
    <lineage>
        <taxon>Eukaryota</taxon>
        <taxon>Metazoa</taxon>
        <taxon>Cnidaria</taxon>
        <taxon>Hydrozoa</taxon>
        <taxon>Hydroidolina</taxon>
        <taxon>Anthoathecata</taxon>
        <taxon>Aplanulata</taxon>
        <taxon>Hydridae</taxon>
        <taxon>Hydra</taxon>
    </lineage>
</organism>
<dbReference type="Pfam" id="PF12894">
    <property type="entry name" value="ANAPC4_WD40"/>
    <property type="match status" value="1"/>
</dbReference>
<dbReference type="SUPFAM" id="SSF50978">
    <property type="entry name" value="WD40 repeat-like"/>
    <property type="match status" value="1"/>
</dbReference>
<reference evidence="3" key="1">
    <citation type="submission" date="2025-08" db="UniProtKB">
        <authorList>
            <consortium name="RefSeq"/>
        </authorList>
    </citation>
    <scope>IDENTIFICATION</scope>
</reference>
<dbReference type="GeneID" id="100205122"/>
<evidence type="ECO:0000313" key="2">
    <source>
        <dbReference type="Proteomes" id="UP001652625"/>
    </source>
</evidence>
<dbReference type="PANTHER" id="PTHR16220">
    <property type="entry name" value="WD REPEAT PROTEIN 8-RELATED"/>
    <property type="match status" value="1"/>
</dbReference>
<dbReference type="SMART" id="SM00320">
    <property type="entry name" value="WD40"/>
    <property type="match status" value="5"/>
</dbReference>
<dbReference type="RefSeq" id="XP_065655438.1">
    <property type="nucleotide sequence ID" value="XM_065799366.1"/>
</dbReference>
<accession>A0ABM4C1L3</accession>
<dbReference type="InterPro" id="IPR024977">
    <property type="entry name" value="Apc4-like_WD40_dom"/>
</dbReference>
<evidence type="ECO:0000313" key="3">
    <source>
        <dbReference type="RefSeq" id="XP_065655438.1"/>
    </source>
</evidence>
<dbReference type="InterPro" id="IPR015943">
    <property type="entry name" value="WD40/YVTN_repeat-like_dom_sf"/>
</dbReference>
<name>A0ABM4C1L3_HYDVU</name>
<protein>
    <submittedName>
        <fullName evidence="3">WD repeat-containing protein WRAP73 isoform X2</fullName>
    </submittedName>
</protein>
<gene>
    <name evidence="3" type="primary">LOC100205122</name>
</gene>
<dbReference type="InterPro" id="IPR001680">
    <property type="entry name" value="WD40_rpt"/>
</dbReference>
<keyword evidence="2" id="KW-1185">Reference proteome</keyword>
<dbReference type="Gene3D" id="2.130.10.10">
    <property type="entry name" value="YVTN repeat-like/Quinoprotein amine dehydrogenase"/>
    <property type="match status" value="3"/>
</dbReference>
<dbReference type="InterPro" id="IPR036322">
    <property type="entry name" value="WD40_repeat_dom_sf"/>
</dbReference>
<dbReference type="InterPro" id="IPR052778">
    <property type="entry name" value="Centrosome-WD_assoc"/>
</dbReference>